<dbReference type="InterPro" id="IPR050812">
    <property type="entry name" value="Preph/Arog_dehydrog"/>
</dbReference>
<dbReference type="InterPro" id="IPR046825">
    <property type="entry name" value="PDH_C"/>
</dbReference>
<evidence type="ECO:0000259" key="3">
    <source>
        <dbReference type="PROSITE" id="PS51176"/>
    </source>
</evidence>
<sequence length="329" mass="34049">MANPHQDPAHPSVTFTPWRRLAVVGCGQMGSSILRAAKLRSLAGTTVALEHSGAVRKRVGELHLADEWGADPSLVAGADCILLCVPVHQVLPVLASLAPHVAPGAVVGDVASVRCGLEGAPALLPQASYVPTHPMAGTERSGPDGGSATLFEGRWCLLTPQPGQNPQDVTRMVAFWRQCGANTKVLAPNVHDQFCALVSHLPHALAYSLCRTLEGQCMSAAELQAMAGPSLASATRVAASDPALWAGILQANRHAVLKALDGFSAQLDTLRALLAAKPETQQGSGGAPSTSPPQASTQALLQAQGQALLGWLEQAQAIKTNTPPTCPGS</sequence>
<evidence type="ECO:0000313" key="5">
    <source>
        <dbReference type="Proteomes" id="UP000318709"/>
    </source>
</evidence>
<dbReference type="GO" id="GO:0070403">
    <property type="term" value="F:NAD+ binding"/>
    <property type="evidence" value="ECO:0007669"/>
    <property type="project" value="InterPro"/>
</dbReference>
<feature type="domain" description="Prephenate/arogenate dehydrogenase" evidence="3">
    <location>
        <begin position="19"/>
        <end position="304"/>
    </location>
</feature>
<organism evidence="4 5">
    <name type="scientific">Formicincola oecophyllae</name>
    <dbReference type="NCBI Taxonomy" id="2558361"/>
    <lineage>
        <taxon>Bacteria</taxon>
        <taxon>Pseudomonadati</taxon>
        <taxon>Pseudomonadota</taxon>
        <taxon>Alphaproteobacteria</taxon>
        <taxon>Acetobacterales</taxon>
        <taxon>Acetobacteraceae</taxon>
        <taxon>Formicincola</taxon>
    </lineage>
</organism>
<reference evidence="4 5" key="1">
    <citation type="submission" date="2019-03" db="EMBL/GenBank/DDBJ databases">
        <title>The complete genome sequence of Swingsia_sp. F3b2 LMG30590(T).</title>
        <authorList>
            <person name="Chua K.-O."/>
            <person name="Chan K.-G."/>
            <person name="See-Too W.-S."/>
        </authorList>
    </citation>
    <scope>NUCLEOTIDE SEQUENCE [LARGE SCALE GENOMIC DNA]</scope>
    <source>
        <strain evidence="4 5">F3b2</strain>
    </source>
</reference>
<dbReference type="Gene3D" id="3.40.50.720">
    <property type="entry name" value="NAD(P)-binding Rossmann-like Domain"/>
    <property type="match status" value="1"/>
</dbReference>
<dbReference type="SUPFAM" id="SSF48179">
    <property type="entry name" value="6-phosphogluconate dehydrogenase C-terminal domain-like"/>
    <property type="match status" value="1"/>
</dbReference>
<proteinExistence type="predicted"/>
<evidence type="ECO:0000256" key="1">
    <source>
        <dbReference type="ARBA" id="ARBA00023002"/>
    </source>
</evidence>
<keyword evidence="5" id="KW-1185">Reference proteome</keyword>
<dbReference type="PANTHER" id="PTHR21363:SF0">
    <property type="entry name" value="PREPHENATE DEHYDROGENASE [NADP(+)]"/>
    <property type="match status" value="1"/>
</dbReference>
<dbReference type="Gene3D" id="1.10.3660.10">
    <property type="entry name" value="6-phosphogluconate dehydrogenase C-terminal like domain"/>
    <property type="match status" value="1"/>
</dbReference>
<keyword evidence="1" id="KW-0560">Oxidoreductase</keyword>
<accession>A0A4Y6U910</accession>
<dbReference type="AlphaFoldDB" id="A0A4Y6U910"/>
<dbReference type="GO" id="GO:0004665">
    <property type="term" value="F:prephenate dehydrogenase (NADP+) activity"/>
    <property type="evidence" value="ECO:0007669"/>
    <property type="project" value="InterPro"/>
</dbReference>
<dbReference type="PANTHER" id="PTHR21363">
    <property type="entry name" value="PREPHENATE DEHYDROGENASE"/>
    <property type="match status" value="1"/>
</dbReference>
<evidence type="ECO:0000313" key="4">
    <source>
        <dbReference type="EMBL" id="QDH13953.1"/>
    </source>
</evidence>
<dbReference type="InterPro" id="IPR036291">
    <property type="entry name" value="NAD(P)-bd_dom_sf"/>
</dbReference>
<dbReference type="RefSeq" id="WP_141443661.1">
    <property type="nucleotide sequence ID" value="NZ_CP038231.1"/>
</dbReference>
<dbReference type="GO" id="GO:0006571">
    <property type="term" value="P:tyrosine biosynthetic process"/>
    <property type="evidence" value="ECO:0007669"/>
    <property type="project" value="InterPro"/>
</dbReference>
<dbReference type="KEGG" id="swf:E3E12_06895"/>
<feature type="compositionally biased region" description="Polar residues" evidence="2">
    <location>
        <begin position="279"/>
        <end position="297"/>
    </location>
</feature>
<dbReference type="OrthoDB" id="9802008at2"/>
<dbReference type="Proteomes" id="UP000318709">
    <property type="component" value="Chromosome"/>
</dbReference>
<dbReference type="Pfam" id="PF02153">
    <property type="entry name" value="PDH_N"/>
    <property type="match status" value="1"/>
</dbReference>
<evidence type="ECO:0000256" key="2">
    <source>
        <dbReference type="SAM" id="MobiDB-lite"/>
    </source>
</evidence>
<protein>
    <submittedName>
        <fullName evidence="4">Prephenate dehydrogenase/arogenate dehydrogenase family protein</fullName>
    </submittedName>
</protein>
<dbReference type="InterPro" id="IPR008927">
    <property type="entry name" value="6-PGluconate_DH-like_C_sf"/>
</dbReference>
<feature type="region of interest" description="Disordered" evidence="2">
    <location>
        <begin position="279"/>
        <end position="299"/>
    </location>
</feature>
<dbReference type="InterPro" id="IPR046826">
    <property type="entry name" value="PDH_N"/>
</dbReference>
<dbReference type="InterPro" id="IPR003099">
    <property type="entry name" value="Prephen_DH"/>
</dbReference>
<name>A0A4Y6U910_9PROT</name>
<dbReference type="SUPFAM" id="SSF51735">
    <property type="entry name" value="NAD(P)-binding Rossmann-fold domains"/>
    <property type="match status" value="1"/>
</dbReference>
<dbReference type="PROSITE" id="PS51176">
    <property type="entry name" value="PDH_ADH"/>
    <property type="match status" value="1"/>
</dbReference>
<dbReference type="EMBL" id="CP038231">
    <property type="protein sequence ID" value="QDH13953.1"/>
    <property type="molecule type" value="Genomic_DNA"/>
</dbReference>
<dbReference type="Pfam" id="PF20463">
    <property type="entry name" value="PDH_C"/>
    <property type="match status" value="1"/>
</dbReference>
<dbReference type="GO" id="GO:0008977">
    <property type="term" value="F:prephenate dehydrogenase (NAD+) activity"/>
    <property type="evidence" value="ECO:0007669"/>
    <property type="project" value="InterPro"/>
</dbReference>
<gene>
    <name evidence="4" type="ORF">E3E12_06895</name>
</gene>